<proteinExistence type="predicted"/>
<sequence>MSKKRVLAFVHGWSVTHTDTYGGLPEALQQQAAAAGLEIEVKDLWLGRYISFHDEVTLDDLARAMQHAITQDLGAPASFSCITHSTGGPVVRRWVDRYYGPRNLGDCPLRHLLMLAPANHGSALAVIGKSRLGRIKSWFGGVEPGQGVLDWLCLGSDGACDLADRTTRHQARGTRYWPCVLSGETVDNKFYDFLNSYLVEKGSDGVVRLAAANMNYTYFRLDQRGDELIEGHFGKAHALAVRPGLAARPDPSPFFVIPGASHSGEDIGIMRSVKPGNVARKPVVEQLLRCLKVDSPAEYDRLLEEAATFTEETQRAHANSQYGGVLRRFVMLVFRIRDDEGRVISDYDLFLLGKGFEPDTLPKGFFVDKQKNEKSHALVYYLDYEQLRKVDEMGFHIHARPHFGAPGTERPDVFAGYTRAEFRLGREQFERYIRPNETVYVDITLRRTVDAEALRFEPASDGKKSFKRQSPGGEVVDV</sequence>
<evidence type="ECO:0000313" key="1">
    <source>
        <dbReference type="EMBL" id="MCK7593042.1"/>
    </source>
</evidence>
<keyword evidence="2" id="KW-1185">Reference proteome</keyword>
<name>A0ABT0GFB3_9GAMM</name>
<dbReference type="RefSeq" id="WP_248205981.1">
    <property type="nucleotide sequence ID" value="NZ_JALNMH010000003.1"/>
</dbReference>
<dbReference type="InterPro" id="IPR029058">
    <property type="entry name" value="AB_hydrolase_fold"/>
</dbReference>
<reference evidence="1" key="1">
    <citation type="submission" date="2022-04" db="EMBL/GenBank/DDBJ databases">
        <title>Lysobacter sp. CAU 1642 isolated from sea sand.</title>
        <authorList>
            <person name="Kim W."/>
        </authorList>
    </citation>
    <scope>NUCLEOTIDE SEQUENCE</scope>
    <source>
        <strain evidence="1">CAU 1642</strain>
    </source>
</reference>
<dbReference type="SUPFAM" id="SSF53474">
    <property type="entry name" value="alpha/beta-Hydrolases"/>
    <property type="match status" value="1"/>
</dbReference>
<gene>
    <name evidence="1" type="ORF">M0G41_05075</name>
</gene>
<evidence type="ECO:0000313" key="2">
    <source>
        <dbReference type="Proteomes" id="UP001431449"/>
    </source>
</evidence>
<dbReference type="EMBL" id="JALNMH010000003">
    <property type="protein sequence ID" value="MCK7593042.1"/>
    <property type="molecule type" value="Genomic_DNA"/>
</dbReference>
<dbReference type="Gene3D" id="3.40.50.1820">
    <property type="entry name" value="alpha/beta hydrolase"/>
    <property type="match status" value="1"/>
</dbReference>
<dbReference type="Proteomes" id="UP001431449">
    <property type="component" value="Unassembled WGS sequence"/>
</dbReference>
<accession>A0ABT0GFB3</accession>
<organism evidence="1 2">
    <name type="scientific">Pseudomarimonas salicorniae</name>
    <dbReference type="NCBI Taxonomy" id="2933270"/>
    <lineage>
        <taxon>Bacteria</taxon>
        <taxon>Pseudomonadati</taxon>
        <taxon>Pseudomonadota</taxon>
        <taxon>Gammaproteobacteria</taxon>
        <taxon>Lysobacterales</taxon>
        <taxon>Lysobacteraceae</taxon>
        <taxon>Pseudomarimonas</taxon>
    </lineage>
</organism>
<protein>
    <submittedName>
        <fullName evidence="1">Phospholipase</fullName>
    </submittedName>
</protein>
<comment type="caution">
    <text evidence="1">The sequence shown here is derived from an EMBL/GenBank/DDBJ whole genome shotgun (WGS) entry which is preliminary data.</text>
</comment>